<organism evidence="3 4">
    <name type="scientific">Mycolicibacterium obuense</name>
    <dbReference type="NCBI Taxonomy" id="1807"/>
    <lineage>
        <taxon>Bacteria</taxon>
        <taxon>Bacillati</taxon>
        <taxon>Actinomycetota</taxon>
        <taxon>Actinomycetes</taxon>
        <taxon>Mycobacteriales</taxon>
        <taxon>Mycobacteriaceae</taxon>
        <taxon>Mycolicibacterium</taxon>
    </lineage>
</organism>
<accession>A0A0M2WDG7</accession>
<dbReference type="InterPro" id="IPR056911">
    <property type="entry name" value="Phage_Znf_bind_put"/>
</dbReference>
<dbReference type="AlphaFoldDB" id="A0A0M2WDG7"/>
<evidence type="ECO:0000313" key="3">
    <source>
        <dbReference type="EMBL" id="KKO60861.1"/>
    </source>
</evidence>
<protein>
    <recommendedName>
        <fullName evidence="2">DNA-binding phage zinc finger domain-containing protein</fullName>
    </recommendedName>
</protein>
<keyword evidence="4" id="KW-1185">Reference proteome</keyword>
<dbReference type="Proteomes" id="UP000034150">
    <property type="component" value="Unassembled WGS sequence"/>
</dbReference>
<dbReference type="Pfam" id="PF24623">
    <property type="entry name" value="Phage_zn_bind_8"/>
    <property type="match status" value="1"/>
</dbReference>
<feature type="region of interest" description="Disordered" evidence="1">
    <location>
        <begin position="1"/>
        <end position="20"/>
    </location>
</feature>
<proteinExistence type="predicted"/>
<reference evidence="3 4" key="1">
    <citation type="journal article" date="2015" name="Genome Announc.">
        <title>Draft Genome Sequence of Mycobacterium obuense Strain UC1, Isolated from Patient Sputum.</title>
        <authorList>
            <person name="Greninger A.L."/>
            <person name="Cunningham G."/>
            <person name="Hsu E.D."/>
            <person name="Yu J.M."/>
            <person name="Chiu C.Y."/>
            <person name="Miller S."/>
        </authorList>
    </citation>
    <scope>NUCLEOTIDE SEQUENCE [LARGE SCALE GENOMIC DNA]</scope>
    <source>
        <strain evidence="3 4">UC1</strain>
    </source>
</reference>
<evidence type="ECO:0000313" key="4">
    <source>
        <dbReference type="Proteomes" id="UP000034150"/>
    </source>
</evidence>
<feature type="compositionally biased region" description="Polar residues" evidence="1">
    <location>
        <begin position="1"/>
        <end position="18"/>
    </location>
</feature>
<gene>
    <name evidence="3" type="ORF">WN67_31880</name>
</gene>
<evidence type="ECO:0000256" key="1">
    <source>
        <dbReference type="SAM" id="MobiDB-lite"/>
    </source>
</evidence>
<dbReference type="EMBL" id="LAUZ02000035">
    <property type="protein sequence ID" value="KKO60861.1"/>
    <property type="molecule type" value="Genomic_DNA"/>
</dbReference>
<comment type="caution">
    <text evidence="3">The sequence shown here is derived from an EMBL/GenBank/DDBJ whole genome shotgun (WGS) entry which is preliminary data.</text>
</comment>
<sequence length="71" mass="7384">MDSVATGGNQMTPTSTGSHGDCPACGIAALKMQCPLCGAQPDQECEDAIGGWIIRRFQPHLARIEAAGGQR</sequence>
<name>A0A0M2WDG7_9MYCO</name>
<evidence type="ECO:0000259" key="2">
    <source>
        <dbReference type="Pfam" id="PF24623"/>
    </source>
</evidence>
<feature type="domain" description="DNA-binding phage zinc finger" evidence="2">
    <location>
        <begin position="28"/>
        <end position="68"/>
    </location>
</feature>